<dbReference type="SMART" id="SM00164">
    <property type="entry name" value="TBC"/>
    <property type="match status" value="1"/>
</dbReference>
<feature type="compositionally biased region" description="Polar residues" evidence="1">
    <location>
        <begin position="277"/>
        <end position="288"/>
    </location>
</feature>
<feature type="region of interest" description="Disordered" evidence="1">
    <location>
        <begin position="312"/>
        <end position="342"/>
    </location>
</feature>
<dbReference type="FunFam" id="1.10.10.750:FF:000013">
    <property type="entry name" value="Similar to TBC domain protein"/>
    <property type="match status" value="1"/>
</dbReference>
<evidence type="ECO:0000313" key="3">
    <source>
        <dbReference type="EMBL" id="KAB8302340.1"/>
    </source>
</evidence>
<dbReference type="InterPro" id="IPR050302">
    <property type="entry name" value="Rab_GAP_TBC_domain"/>
</dbReference>
<reference evidence="3 4" key="1">
    <citation type="submission" date="2019-06" db="EMBL/GenBank/DDBJ databases">
        <title>Genome Sequence of the Brown Rot Fungal Pathogen Monilinia laxa.</title>
        <authorList>
            <person name="De Miccolis Angelini R.M."/>
            <person name="Landi L."/>
            <person name="Abate D."/>
            <person name="Pollastro S."/>
            <person name="Romanazzi G."/>
            <person name="Faretra F."/>
        </authorList>
    </citation>
    <scope>NUCLEOTIDE SEQUENCE [LARGE SCALE GENOMIC DNA]</scope>
    <source>
        <strain evidence="3 4">Mlax316</strain>
    </source>
</reference>
<dbReference type="InterPro" id="IPR053949">
    <property type="entry name" value="SBE2/SBE22_M"/>
</dbReference>
<dbReference type="GO" id="GO:0005096">
    <property type="term" value="F:GTPase activator activity"/>
    <property type="evidence" value="ECO:0007669"/>
    <property type="project" value="TreeGrafter"/>
</dbReference>
<dbReference type="PANTHER" id="PTHR47219">
    <property type="entry name" value="RAB GTPASE-ACTIVATING PROTEIN 1-LIKE"/>
    <property type="match status" value="1"/>
</dbReference>
<feature type="compositionally biased region" description="Polar residues" evidence="1">
    <location>
        <begin position="157"/>
        <end position="175"/>
    </location>
</feature>
<dbReference type="EMBL" id="VIGI01000003">
    <property type="protein sequence ID" value="KAB8302340.1"/>
    <property type="molecule type" value="Genomic_DNA"/>
</dbReference>
<keyword evidence="4" id="KW-1185">Reference proteome</keyword>
<dbReference type="PROSITE" id="PS50086">
    <property type="entry name" value="TBC_RABGAP"/>
    <property type="match status" value="1"/>
</dbReference>
<dbReference type="InterPro" id="IPR000195">
    <property type="entry name" value="Rab-GAP-TBC_dom"/>
</dbReference>
<sequence>MPGSPPELTGSNKSSKSSSFHSSSQSDNDEILSDVNHFEEIGLDDESRIDSEIGDFAVKMSTNPYSSTFTTDLRSQAKHQRQPRLPMSAIQGNHRIPRDLTSTAKVRPGYPTLRSQIRNATSDGLAIVPVPSSSARTRRGLGSPNAPALPTPLIRQRSLSPNVSTASPRSSTSAGSGKGRRGSWVSTRERKTIQELEKECDEDDGDDVPDECLLENVPISPRPPQERTSAAPSASTSPERPAKEKVKPLGNGTSAKPAEQGELRSPRPNLTRGVTMGNFSINHYNSNKPRAKSWNEALSDLSDEAKALTEALEAHAEDEERREPGSHNYLRSATTKPTRVKSSFAELPPLRRTELMIDPLPISKEKEAVLSRTRPSWLPPKDPAEERRHLKEYQKMMASAEKVERKRESEKHSKSTCRDDTASSLLRIWEEHVLPNWDDVIRQRRTRELWWRGIAPRSRGVVWTRAIGNPLGLSDSSYTAALRRAQALETTIKSGSQLSAEEEKKKGWLERIERDVKETYPELRIFQPEGPLHVALTDVLKAYSMYRSDVGYVPGTSTIAAILLLNLPDPSSSFQALSNILNRPLPLSFHTNDTGAISRVYSLFLTTLSQKFPRLHSHLTSEDLNLDPDVYLRDTFVSLFTSSISLDNASRLWDVVVFEGDSVLVRAAVALFGSLENKLNDASNDQEILEVLEGGVRTEGLGEEDWIMAVRGAGKSWMAGDETIDCKDSERNRERKGKEGKGKEGKGKERKGTGRKGTGRKGKGWNGVIRYQVDFCQRRKCIKYIHMRDIFFSSHTLQFSPIILGLGLMMLY</sequence>
<dbReference type="InterPro" id="IPR035969">
    <property type="entry name" value="Rab-GAP_TBC_sf"/>
</dbReference>
<dbReference type="Gene3D" id="1.10.8.270">
    <property type="entry name" value="putative rabgap domain of human tbc1 domain family member 14 like domains"/>
    <property type="match status" value="1"/>
</dbReference>
<feature type="region of interest" description="Disordered" evidence="1">
    <location>
        <begin position="1"/>
        <end position="34"/>
    </location>
</feature>
<dbReference type="Proteomes" id="UP000326757">
    <property type="component" value="Unassembled WGS sequence"/>
</dbReference>
<dbReference type="AlphaFoldDB" id="A0A5N6KEY3"/>
<organism evidence="3 4">
    <name type="scientific">Monilinia laxa</name>
    <name type="common">Brown rot fungus</name>
    <name type="synonym">Sclerotinia laxa</name>
    <dbReference type="NCBI Taxonomy" id="61186"/>
    <lineage>
        <taxon>Eukaryota</taxon>
        <taxon>Fungi</taxon>
        <taxon>Dikarya</taxon>
        <taxon>Ascomycota</taxon>
        <taxon>Pezizomycotina</taxon>
        <taxon>Leotiomycetes</taxon>
        <taxon>Helotiales</taxon>
        <taxon>Sclerotiniaceae</taxon>
        <taxon>Monilinia</taxon>
    </lineage>
</organism>
<evidence type="ECO:0000259" key="2">
    <source>
        <dbReference type="PROSITE" id="PS50086"/>
    </source>
</evidence>
<feature type="region of interest" description="Disordered" evidence="1">
    <location>
        <begin position="728"/>
        <end position="761"/>
    </location>
</feature>
<dbReference type="Gene3D" id="1.10.10.750">
    <property type="entry name" value="Ypt/Rab-GAP domain of gyp1p, domain 1"/>
    <property type="match status" value="1"/>
</dbReference>
<dbReference type="Pfam" id="PF22874">
    <property type="entry name" value="SBE2_M"/>
    <property type="match status" value="1"/>
</dbReference>
<protein>
    <recommendedName>
        <fullName evidence="2">Rab-GAP TBC domain-containing protein</fullName>
    </recommendedName>
</protein>
<feature type="compositionally biased region" description="Basic and acidic residues" evidence="1">
    <location>
        <begin position="728"/>
        <end position="752"/>
    </location>
</feature>
<feature type="region of interest" description="Disordered" evidence="1">
    <location>
        <begin position="61"/>
        <end position="111"/>
    </location>
</feature>
<feature type="compositionally biased region" description="Polar residues" evidence="1">
    <location>
        <begin position="329"/>
        <end position="341"/>
    </location>
</feature>
<dbReference type="OrthoDB" id="289721at2759"/>
<feature type="compositionally biased region" description="Basic and acidic residues" evidence="1">
    <location>
        <begin position="187"/>
        <end position="197"/>
    </location>
</feature>
<dbReference type="SUPFAM" id="SSF47923">
    <property type="entry name" value="Ypt/Rab-GAP domain of gyp1p"/>
    <property type="match status" value="2"/>
</dbReference>
<feature type="compositionally biased region" description="Basic and acidic residues" evidence="1">
    <location>
        <begin position="312"/>
        <end position="325"/>
    </location>
</feature>
<feature type="compositionally biased region" description="Acidic residues" evidence="1">
    <location>
        <begin position="198"/>
        <end position="213"/>
    </location>
</feature>
<dbReference type="Gene3D" id="1.10.472.80">
    <property type="entry name" value="Ypt/Rab-GAP domain of gyp1p, domain 3"/>
    <property type="match status" value="1"/>
</dbReference>
<feature type="compositionally biased region" description="Polar residues" evidence="1">
    <location>
        <begin position="61"/>
        <end position="74"/>
    </location>
</feature>
<dbReference type="FunFam" id="1.10.8.270:FF:000034">
    <property type="entry name" value="TBC (Tre-2/Bub2/Cdc16) domain family"/>
    <property type="match status" value="1"/>
</dbReference>
<name>A0A5N6KEY3_MONLA</name>
<evidence type="ECO:0000256" key="1">
    <source>
        <dbReference type="SAM" id="MobiDB-lite"/>
    </source>
</evidence>
<dbReference type="GO" id="GO:0031267">
    <property type="term" value="F:small GTPase binding"/>
    <property type="evidence" value="ECO:0007669"/>
    <property type="project" value="TreeGrafter"/>
</dbReference>
<dbReference type="PANTHER" id="PTHR47219:SF15">
    <property type="entry name" value="TBC1 DOMAIN FAMILY MEMBER 12 ISOFORM X1"/>
    <property type="match status" value="1"/>
</dbReference>
<feature type="region of interest" description="Disordered" evidence="1">
    <location>
        <begin position="124"/>
        <end position="288"/>
    </location>
</feature>
<feature type="domain" description="Rab-GAP TBC" evidence="2">
    <location>
        <begin position="453"/>
        <end position="660"/>
    </location>
</feature>
<proteinExistence type="predicted"/>
<gene>
    <name evidence="3" type="ORF">EYC80_005770</name>
</gene>
<accession>A0A5N6KEY3</accession>
<evidence type="ECO:0000313" key="4">
    <source>
        <dbReference type="Proteomes" id="UP000326757"/>
    </source>
</evidence>
<feature type="region of interest" description="Disordered" evidence="1">
    <location>
        <begin position="398"/>
        <end position="418"/>
    </location>
</feature>
<feature type="compositionally biased region" description="Low complexity" evidence="1">
    <location>
        <begin position="226"/>
        <end position="239"/>
    </location>
</feature>
<dbReference type="Pfam" id="PF00566">
    <property type="entry name" value="RabGAP-TBC"/>
    <property type="match status" value="1"/>
</dbReference>
<feature type="compositionally biased region" description="Low complexity" evidence="1">
    <location>
        <begin position="11"/>
        <end position="26"/>
    </location>
</feature>
<feature type="compositionally biased region" description="Basic and acidic residues" evidence="1">
    <location>
        <begin position="401"/>
        <end position="418"/>
    </location>
</feature>
<comment type="caution">
    <text evidence="3">The sequence shown here is derived from an EMBL/GenBank/DDBJ whole genome shotgun (WGS) entry which is preliminary data.</text>
</comment>